<dbReference type="AlphaFoldDB" id="A0A7C6EJR8"/>
<dbReference type="GO" id="GO:0046100">
    <property type="term" value="P:hypoxanthine metabolic process"/>
    <property type="evidence" value="ECO:0007669"/>
    <property type="project" value="TreeGrafter"/>
</dbReference>
<proteinExistence type="inferred from homology"/>
<dbReference type="InterPro" id="IPR029057">
    <property type="entry name" value="PRTase-like"/>
</dbReference>
<evidence type="ECO:0000256" key="14">
    <source>
        <dbReference type="ARBA" id="ARBA00049402"/>
    </source>
</evidence>
<comment type="catalytic activity">
    <reaction evidence="13">
        <text>GMP + diphosphate = guanine + 5-phospho-alpha-D-ribose 1-diphosphate</text>
        <dbReference type="Rhea" id="RHEA:25424"/>
        <dbReference type="ChEBI" id="CHEBI:16235"/>
        <dbReference type="ChEBI" id="CHEBI:33019"/>
        <dbReference type="ChEBI" id="CHEBI:58017"/>
        <dbReference type="ChEBI" id="CHEBI:58115"/>
        <dbReference type="EC" id="2.4.2.8"/>
    </reaction>
    <physiologicalReaction direction="right-to-left" evidence="13">
        <dbReference type="Rhea" id="RHEA:25426"/>
    </physiologicalReaction>
</comment>
<evidence type="ECO:0000256" key="6">
    <source>
        <dbReference type="ARBA" id="ARBA00022490"/>
    </source>
</evidence>
<keyword evidence="7 15" id="KW-0328">Glycosyltransferase</keyword>
<dbReference type="InterPro" id="IPR005904">
    <property type="entry name" value="Hxn_phspho_trans"/>
</dbReference>
<evidence type="ECO:0000256" key="5">
    <source>
        <dbReference type="ARBA" id="ARBA00011895"/>
    </source>
</evidence>
<comment type="catalytic activity">
    <reaction evidence="14">
        <text>IMP + diphosphate = hypoxanthine + 5-phospho-alpha-D-ribose 1-diphosphate</text>
        <dbReference type="Rhea" id="RHEA:17973"/>
        <dbReference type="ChEBI" id="CHEBI:17368"/>
        <dbReference type="ChEBI" id="CHEBI:33019"/>
        <dbReference type="ChEBI" id="CHEBI:58017"/>
        <dbReference type="ChEBI" id="CHEBI:58053"/>
        <dbReference type="EC" id="2.4.2.8"/>
    </reaction>
    <physiologicalReaction direction="right-to-left" evidence="14">
        <dbReference type="Rhea" id="RHEA:17975"/>
    </physiologicalReaction>
</comment>
<reference evidence="17" key="1">
    <citation type="journal article" date="2020" name="mSystems">
        <title>Genome- and Community-Level Interaction Insights into Carbon Utilization and Element Cycling Functions of Hydrothermarchaeota in Hydrothermal Sediment.</title>
        <authorList>
            <person name="Zhou Z."/>
            <person name="Liu Y."/>
            <person name="Xu W."/>
            <person name="Pan J."/>
            <person name="Luo Z.H."/>
            <person name="Li M."/>
        </authorList>
    </citation>
    <scope>NUCLEOTIDE SEQUENCE [LARGE SCALE GENOMIC DNA]</scope>
    <source>
        <strain evidence="17">SpSt-783</strain>
    </source>
</reference>
<feature type="domain" description="Phosphoribosyltransferase" evidence="16">
    <location>
        <begin position="9"/>
        <end position="153"/>
    </location>
</feature>
<evidence type="ECO:0000256" key="10">
    <source>
        <dbReference type="ARBA" id="ARBA00022726"/>
    </source>
</evidence>
<accession>A0A7C6EJR8</accession>
<dbReference type="FunFam" id="3.40.50.2020:FF:000006">
    <property type="entry name" value="Hypoxanthine phosphoribosyltransferase"/>
    <property type="match status" value="1"/>
</dbReference>
<organism evidence="17">
    <name type="scientific">candidate division WOR-3 bacterium</name>
    <dbReference type="NCBI Taxonomy" id="2052148"/>
    <lineage>
        <taxon>Bacteria</taxon>
        <taxon>Bacteria division WOR-3</taxon>
    </lineage>
</organism>
<dbReference type="PANTHER" id="PTHR43340">
    <property type="entry name" value="HYPOXANTHINE-GUANINE PHOSPHORIBOSYLTRANSFERASE"/>
    <property type="match status" value="1"/>
</dbReference>
<keyword evidence="6 15" id="KW-0963">Cytoplasm</keyword>
<dbReference type="InterPro" id="IPR050408">
    <property type="entry name" value="HGPRT"/>
</dbReference>
<dbReference type="GO" id="GO:0032264">
    <property type="term" value="P:IMP salvage"/>
    <property type="evidence" value="ECO:0007669"/>
    <property type="project" value="UniProtKB-UniPathway"/>
</dbReference>
<keyword evidence="12 15" id="KW-0460">Magnesium</keyword>
<dbReference type="GO" id="GO:0006178">
    <property type="term" value="P:guanine salvage"/>
    <property type="evidence" value="ECO:0007669"/>
    <property type="project" value="TreeGrafter"/>
</dbReference>
<dbReference type="PANTHER" id="PTHR43340:SF1">
    <property type="entry name" value="HYPOXANTHINE PHOSPHORIBOSYLTRANSFERASE"/>
    <property type="match status" value="1"/>
</dbReference>
<dbReference type="UniPathway" id="UPA00591">
    <property type="reaction ID" value="UER00648"/>
</dbReference>
<keyword evidence="8 15" id="KW-0808">Transferase</keyword>
<dbReference type="GO" id="GO:0004422">
    <property type="term" value="F:hypoxanthine phosphoribosyltransferase activity"/>
    <property type="evidence" value="ECO:0007669"/>
    <property type="project" value="InterPro"/>
</dbReference>
<evidence type="ECO:0000256" key="11">
    <source>
        <dbReference type="ARBA" id="ARBA00022741"/>
    </source>
</evidence>
<evidence type="ECO:0000313" key="17">
    <source>
        <dbReference type="EMBL" id="HHS62825.1"/>
    </source>
</evidence>
<evidence type="ECO:0000256" key="3">
    <source>
        <dbReference type="ARBA" id="ARBA00004669"/>
    </source>
</evidence>
<dbReference type="NCBIfam" id="TIGR01203">
    <property type="entry name" value="HGPRTase"/>
    <property type="match status" value="1"/>
</dbReference>
<dbReference type="GO" id="GO:0032263">
    <property type="term" value="P:GMP salvage"/>
    <property type="evidence" value="ECO:0007669"/>
    <property type="project" value="TreeGrafter"/>
</dbReference>
<comment type="pathway">
    <text evidence="3 15">Purine metabolism; IMP biosynthesis via salvage pathway; IMP from hypoxanthine: step 1/1.</text>
</comment>
<keyword evidence="11 15" id="KW-0547">Nucleotide-binding</keyword>
<protein>
    <recommendedName>
        <fullName evidence="5 15">Hypoxanthine phosphoribosyltransferase</fullName>
        <ecNumber evidence="5 15">2.4.2.8</ecNumber>
    </recommendedName>
</protein>
<evidence type="ECO:0000256" key="2">
    <source>
        <dbReference type="ARBA" id="ARBA00004496"/>
    </source>
</evidence>
<evidence type="ECO:0000256" key="13">
    <source>
        <dbReference type="ARBA" id="ARBA00048811"/>
    </source>
</evidence>
<evidence type="ECO:0000256" key="9">
    <source>
        <dbReference type="ARBA" id="ARBA00022723"/>
    </source>
</evidence>
<evidence type="ECO:0000256" key="8">
    <source>
        <dbReference type="ARBA" id="ARBA00022679"/>
    </source>
</evidence>
<evidence type="ECO:0000256" key="15">
    <source>
        <dbReference type="RuleBase" id="RU364099"/>
    </source>
</evidence>
<dbReference type="SUPFAM" id="SSF53271">
    <property type="entry name" value="PRTase-like"/>
    <property type="match status" value="1"/>
</dbReference>
<comment type="cofactor">
    <cofactor evidence="1 15">
        <name>Mg(2+)</name>
        <dbReference type="ChEBI" id="CHEBI:18420"/>
    </cofactor>
</comment>
<dbReference type="GO" id="GO:0000166">
    <property type="term" value="F:nucleotide binding"/>
    <property type="evidence" value="ECO:0007669"/>
    <property type="project" value="UniProtKB-KW"/>
</dbReference>
<evidence type="ECO:0000256" key="4">
    <source>
        <dbReference type="ARBA" id="ARBA00008391"/>
    </source>
</evidence>
<evidence type="ECO:0000256" key="1">
    <source>
        <dbReference type="ARBA" id="ARBA00001946"/>
    </source>
</evidence>
<comment type="caution">
    <text evidence="17">The sequence shown here is derived from an EMBL/GenBank/DDBJ whole genome shotgun (WGS) entry which is preliminary data.</text>
</comment>
<dbReference type="Gene3D" id="3.40.50.2020">
    <property type="match status" value="1"/>
</dbReference>
<dbReference type="EMBL" id="DTHJ01000088">
    <property type="protein sequence ID" value="HHS62825.1"/>
    <property type="molecule type" value="Genomic_DNA"/>
</dbReference>
<dbReference type="GO" id="GO:0000287">
    <property type="term" value="F:magnesium ion binding"/>
    <property type="evidence" value="ECO:0007669"/>
    <property type="project" value="TreeGrafter"/>
</dbReference>
<comment type="subcellular location">
    <subcellularLocation>
        <location evidence="2 15">Cytoplasm</location>
    </subcellularLocation>
</comment>
<keyword evidence="10 15" id="KW-0660">Purine salvage</keyword>
<dbReference type="GO" id="GO:0006166">
    <property type="term" value="P:purine ribonucleoside salvage"/>
    <property type="evidence" value="ECO:0007669"/>
    <property type="project" value="UniProtKB-KW"/>
</dbReference>
<dbReference type="GO" id="GO:0052657">
    <property type="term" value="F:guanine phosphoribosyltransferase activity"/>
    <property type="evidence" value="ECO:0007669"/>
    <property type="project" value="UniProtKB-ARBA"/>
</dbReference>
<evidence type="ECO:0000259" key="16">
    <source>
        <dbReference type="Pfam" id="PF00156"/>
    </source>
</evidence>
<dbReference type="GO" id="GO:0005829">
    <property type="term" value="C:cytosol"/>
    <property type="evidence" value="ECO:0007669"/>
    <property type="project" value="TreeGrafter"/>
</dbReference>
<sequence length="169" mass="19261">MNILIKEEDIKNRIRELGMEINNDYKNKNPILIGVLKGAFVFLADLLRELNIPVEIDFLAISSYTGTKSSGIVRISQDLSLNIEDRDVILIEDIVDSGRTLDYIINNLKTKRPRSIAICALLNKKDARVVDVPLTYIGFNIPKVFVVGYGLDYENKFRNLRYIGVYHGE</sequence>
<dbReference type="InterPro" id="IPR000836">
    <property type="entry name" value="PRTase_dom"/>
</dbReference>
<dbReference type="Pfam" id="PF00156">
    <property type="entry name" value="Pribosyltran"/>
    <property type="match status" value="1"/>
</dbReference>
<gene>
    <name evidence="17" type="primary">hpt</name>
    <name evidence="17" type="ORF">ENV70_04325</name>
</gene>
<dbReference type="CDD" id="cd06223">
    <property type="entry name" value="PRTases_typeI"/>
    <property type="match status" value="1"/>
</dbReference>
<evidence type="ECO:0000256" key="12">
    <source>
        <dbReference type="ARBA" id="ARBA00022842"/>
    </source>
</evidence>
<keyword evidence="9 15" id="KW-0479">Metal-binding</keyword>
<evidence type="ECO:0000256" key="7">
    <source>
        <dbReference type="ARBA" id="ARBA00022676"/>
    </source>
</evidence>
<comment type="similarity">
    <text evidence="4 15">Belongs to the purine/pyrimidine phosphoribosyltransferase family.</text>
</comment>
<name>A0A7C6EJR8_UNCW3</name>
<dbReference type="EC" id="2.4.2.8" evidence="5 15"/>